<dbReference type="InterPro" id="IPR036388">
    <property type="entry name" value="WH-like_DNA-bd_sf"/>
</dbReference>
<keyword evidence="10" id="KW-1185">Reference proteome</keyword>
<dbReference type="InterPro" id="IPR011990">
    <property type="entry name" value="TPR-like_helical_dom_sf"/>
</dbReference>
<evidence type="ECO:0000313" key="9">
    <source>
        <dbReference type="EMBL" id="WUS57532.1"/>
    </source>
</evidence>
<evidence type="ECO:0000256" key="3">
    <source>
        <dbReference type="ARBA" id="ARBA00023015"/>
    </source>
</evidence>
<dbReference type="Proteomes" id="UP001432014">
    <property type="component" value="Chromosome"/>
</dbReference>
<dbReference type="CDD" id="cd00383">
    <property type="entry name" value="trans_reg_C"/>
    <property type="match status" value="1"/>
</dbReference>
<dbReference type="Pfam" id="PF13191">
    <property type="entry name" value="AAA_16"/>
    <property type="match status" value="1"/>
</dbReference>
<evidence type="ECO:0000256" key="5">
    <source>
        <dbReference type="ARBA" id="ARBA00023163"/>
    </source>
</evidence>
<proteinExistence type="inferred from homology"/>
<keyword evidence="2" id="KW-0902">Two-component regulatory system</keyword>
<evidence type="ECO:0000256" key="2">
    <source>
        <dbReference type="ARBA" id="ARBA00023012"/>
    </source>
</evidence>
<comment type="similarity">
    <text evidence="1">Belongs to the AfsR/DnrI/RedD regulatory family.</text>
</comment>
<dbReference type="Pfam" id="PF03704">
    <property type="entry name" value="BTAD"/>
    <property type="match status" value="1"/>
</dbReference>
<evidence type="ECO:0000259" key="8">
    <source>
        <dbReference type="PROSITE" id="PS51755"/>
    </source>
</evidence>
<gene>
    <name evidence="9" type="ORF">OG469_19670</name>
</gene>
<sequence>MRFRILGPVSMTPRTPTAAKVRVLLAALLVRANEVVSTESLIDELWDIDPPRTAATTLQVYVSQLRKALADADGPGDAFAAGRRLHTVPPGYRLHVGEDELDLSRFEFLRRSGKEAYERGNFAAASGLLRESLDLWTGVALSGVPHGPVLATTGVRLEELRTVTLEQRIAADLRLGRHHELTGELMELVSRHPYRETLHAHLMVALFRADRQSDALRAFARARRSLVEELGVEPGAGLRKLHDRILRSDPTLAWQEPVAQAGQEPAPALWLPPATADFTGREDVLTVAGKLLPEGAGPAPQPVLVVSGRAGVGKSALAVELARRNADRFPAGQVLLHLRGPRDLAMDAGQAMAGLLRRLGPGGEGRPADQAPPAGAEEAADAPDGDQEELAERLHRAVQGRRLLVILDDASSEEQVRPLLAALPDAFTVVTSRRTLAGLDGARHLTLDVLRPNEAQKLLASIVGPRLADDPAAAQEIARLCGHLPLAVRVAGTGLAARPHWTAAAWAARLADESAGLSRFVAGDLDVRASLLAGYREVGPAEQRAFRLLSLAPVPDFPLWSAAALLGLPAAEAEQVVERLVESQLLGVRRAASGQAYRYSFHRLLRKLALELLADELPGEVESATERLGTAYLGYARYADALLAPGRPAGSGAAGAGVIGAGVLDARFAETRTAATTAAAARAAAVGAGGAEPAAVVGDTPARWFQDEAAGLVDAVRQAHSAGLWRLTWELADALTGWFEAGSLWGDWAATHELALDATRLAERPAERAAVLHSLGDLAWQQRRTRPAADRYESARALFAAAGDLAGQARCLVGLADVALSSGESGHAGKLYAQAAELFTSDGPGHARGQADVLRGLALVSLLAGRTEEALHRFGDFVEAAQRLGDKRWSQFGSRSIDRIQEHVVDWATGRRLEALEVRPGVWLVGVPHAGVTYPGLPYAGATSADAMRAG</sequence>
<dbReference type="InterPro" id="IPR041664">
    <property type="entry name" value="AAA_16"/>
</dbReference>
<dbReference type="PANTHER" id="PTHR35807:SF1">
    <property type="entry name" value="TRANSCRIPTIONAL REGULATOR REDD"/>
    <property type="match status" value="1"/>
</dbReference>
<evidence type="ECO:0000256" key="6">
    <source>
        <dbReference type="PROSITE-ProRule" id="PRU01091"/>
    </source>
</evidence>
<keyword evidence="3" id="KW-0805">Transcription regulation</keyword>
<protein>
    <submittedName>
        <fullName evidence="9">NB-ARC domain-containing protein</fullName>
    </submittedName>
</protein>
<dbReference type="CDD" id="cd15831">
    <property type="entry name" value="BTAD"/>
    <property type="match status" value="1"/>
</dbReference>
<organism evidence="9 10">
    <name type="scientific">Kitasatospora herbaricolor</name>
    <dbReference type="NCBI Taxonomy" id="68217"/>
    <lineage>
        <taxon>Bacteria</taxon>
        <taxon>Bacillati</taxon>
        <taxon>Actinomycetota</taxon>
        <taxon>Actinomycetes</taxon>
        <taxon>Kitasatosporales</taxon>
        <taxon>Streptomycetaceae</taxon>
        <taxon>Kitasatospora</taxon>
    </lineage>
</organism>
<dbReference type="InterPro" id="IPR016032">
    <property type="entry name" value="Sig_transdc_resp-reg_C-effctor"/>
</dbReference>
<dbReference type="SUPFAM" id="SSF46894">
    <property type="entry name" value="C-terminal effector domain of the bipartite response regulators"/>
    <property type="match status" value="1"/>
</dbReference>
<dbReference type="Gene3D" id="1.25.40.10">
    <property type="entry name" value="Tetratricopeptide repeat domain"/>
    <property type="match status" value="2"/>
</dbReference>
<dbReference type="Pfam" id="PF00486">
    <property type="entry name" value="Trans_reg_C"/>
    <property type="match status" value="1"/>
</dbReference>
<dbReference type="SUPFAM" id="SSF48452">
    <property type="entry name" value="TPR-like"/>
    <property type="match status" value="2"/>
</dbReference>
<dbReference type="Gene3D" id="3.40.50.300">
    <property type="entry name" value="P-loop containing nucleotide triphosphate hydrolases"/>
    <property type="match status" value="1"/>
</dbReference>
<dbReference type="PROSITE" id="PS51755">
    <property type="entry name" value="OMPR_PHOB"/>
    <property type="match status" value="1"/>
</dbReference>
<feature type="region of interest" description="Disordered" evidence="7">
    <location>
        <begin position="357"/>
        <end position="387"/>
    </location>
</feature>
<reference evidence="9 10" key="1">
    <citation type="submission" date="2022-10" db="EMBL/GenBank/DDBJ databases">
        <title>The complete genomes of actinobacterial strains from the NBC collection.</title>
        <authorList>
            <person name="Joergensen T.S."/>
            <person name="Alvarez Arevalo M."/>
            <person name="Sterndorff E.B."/>
            <person name="Faurdal D."/>
            <person name="Vuksanovic O."/>
            <person name="Mourched A.-S."/>
            <person name="Charusanti P."/>
            <person name="Shaw S."/>
            <person name="Blin K."/>
            <person name="Weber T."/>
        </authorList>
    </citation>
    <scope>NUCLEOTIDE SEQUENCE [LARGE SCALE GENOMIC DNA]</scope>
    <source>
        <strain evidence="9 10">NBC_01247</strain>
    </source>
</reference>
<dbReference type="SMART" id="SM00862">
    <property type="entry name" value="Trans_reg_C"/>
    <property type="match status" value="1"/>
</dbReference>
<dbReference type="Gene3D" id="1.10.10.10">
    <property type="entry name" value="Winged helix-like DNA-binding domain superfamily/Winged helix DNA-binding domain"/>
    <property type="match status" value="1"/>
</dbReference>
<dbReference type="SMART" id="SM01043">
    <property type="entry name" value="BTAD"/>
    <property type="match status" value="1"/>
</dbReference>
<dbReference type="InterPro" id="IPR001867">
    <property type="entry name" value="OmpR/PhoB-type_DNA-bd"/>
</dbReference>
<evidence type="ECO:0000256" key="1">
    <source>
        <dbReference type="ARBA" id="ARBA00005820"/>
    </source>
</evidence>
<dbReference type="EMBL" id="CP108482">
    <property type="protein sequence ID" value="WUS57532.1"/>
    <property type="molecule type" value="Genomic_DNA"/>
</dbReference>
<dbReference type="RefSeq" id="WP_329496887.1">
    <property type="nucleotide sequence ID" value="NZ_CP108460.1"/>
</dbReference>
<feature type="compositionally biased region" description="Acidic residues" evidence="7">
    <location>
        <begin position="378"/>
        <end position="387"/>
    </location>
</feature>
<feature type="compositionally biased region" description="Low complexity" evidence="7">
    <location>
        <begin position="368"/>
        <end position="377"/>
    </location>
</feature>
<name>A0ABZ1W9J6_9ACTN</name>
<keyword evidence="5" id="KW-0804">Transcription</keyword>
<feature type="domain" description="OmpR/PhoB-type" evidence="8">
    <location>
        <begin position="1"/>
        <end position="96"/>
    </location>
</feature>
<dbReference type="PANTHER" id="PTHR35807">
    <property type="entry name" value="TRANSCRIPTIONAL REGULATOR REDD-RELATED"/>
    <property type="match status" value="1"/>
</dbReference>
<evidence type="ECO:0000256" key="7">
    <source>
        <dbReference type="SAM" id="MobiDB-lite"/>
    </source>
</evidence>
<feature type="DNA-binding region" description="OmpR/PhoB-type" evidence="6">
    <location>
        <begin position="1"/>
        <end position="96"/>
    </location>
</feature>
<keyword evidence="4 6" id="KW-0238">DNA-binding</keyword>
<evidence type="ECO:0000256" key="4">
    <source>
        <dbReference type="ARBA" id="ARBA00023125"/>
    </source>
</evidence>
<accession>A0ABZ1W9J6</accession>
<dbReference type="InterPro" id="IPR027417">
    <property type="entry name" value="P-loop_NTPase"/>
</dbReference>
<dbReference type="SUPFAM" id="SSF52540">
    <property type="entry name" value="P-loop containing nucleoside triphosphate hydrolases"/>
    <property type="match status" value="1"/>
</dbReference>
<dbReference type="InterPro" id="IPR005158">
    <property type="entry name" value="BTAD"/>
</dbReference>
<evidence type="ECO:0000313" key="10">
    <source>
        <dbReference type="Proteomes" id="UP001432014"/>
    </source>
</evidence>
<dbReference type="InterPro" id="IPR051677">
    <property type="entry name" value="AfsR-DnrI-RedD_regulator"/>
</dbReference>